<proteinExistence type="predicted"/>
<evidence type="ECO:0000256" key="2">
    <source>
        <dbReference type="SAM" id="MobiDB-lite"/>
    </source>
</evidence>
<dbReference type="SUPFAM" id="SSF54928">
    <property type="entry name" value="RNA-binding domain, RBD"/>
    <property type="match status" value="1"/>
</dbReference>
<dbReference type="PROSITE" id="PS50102">
    <property type="entry name" value="RRM"/>
    <property type="match status" value="1"/>
</dbReference>
<reference evidence="4 5" key="1">
    <citation type="journal article" date="2017" name="Mol. Ecol.">
        <title>Comparative and population genomic landscape of Phellinus noxius: A hypervariable fungus causing root rot in trees.</title>
        <authorList>
            <person name="Chung C.L."/>
            <person name="Lee T.J."/>
            <person name="Akiba M."/>
            <person name="Lee H.H."/>
            <person name="Kuo T.H."/>
            <person name="Liu D."/>
            <person name="Ke H.M."/>
            <person name="Yokoi T."/>
            <person name="Roa M.B."/>
            <person name="Lu M.J."/>
            <person name="Chang Y.Y."/>
            <person name="Ann P.J."/>
            <person name="Tsai J.N."/>
            <person name="Chen C.Y."/>
            <person name="Tzean S.S."/>
            <person name="Ota Y."/>
            <person name="Hattori T."/>
            <person name="Sahashi N."/>
            <person name="Liou R.F."/>
            <person name="Kikuchi T."/>
            <person name="Tsai I.J."/>
        </authorList>
    </citation>
    <scope>NUCLEOTIDE SEQUENCE [LARGE SCALE GENOMIC DNA]</scope>
    <source>
        <strain evidence="4 5">FFPRI411160</strain>
    </source>
</reference>
<dbReference type="Gene3D" id="3.30.70.330">
    <property type="match status" value="1"/>
</dbReference>
<dbReference type="Proteomes" id="UP000217199">
    <property type="component" value="Unassembled WGS sequence"/>
</dbReference>
<dbReference type="SMART" id="SM00360">
    <property type="entry name" value="RRM"/>
    <property type="match status" value="1"/>
</dbReference>
<feature type="domain" description="RRM" evidence="3">
    <location>
        <begin position="5"/>
        <end position="76"/>
    </location>
</feature>
<comment type="caution">
    <text evidence="4">The sequence shown here is derived from an EMBL/GenBank/DDBJ whole genome shotgun (WGS) entry which is preliminary data.</text>
</comment>
<keyword evidence="1" id="KW-0694">RNA-binding</keyword>
<gene>
    <name evidence="4" type="ORF">PNOK_0733300</name>
</gene>
<dbReference type="InParanoid" id="A0A286UCL1"/>
<feature type="region of interest" description="Disordered" evidence="2">
    <location>
        <begin position="72"/>
        <end position="97"/>
    </location>
</feature>
<name>A0A286UCL1_9AGAM</name>
<organism evidence="4 5">
    <name type="scientific">Pyrrhoderma noxium</name>
    <dbReference type="NCBI Taxonomy" id="2282107"/>
    <lineage>
        <taxon>Eukaryota</taxon>
        <taxon>Fungi</taxon>
        <taxon>Dikarya</taxon>
        <taxon>Basidiomycota</taxon>
        <taxon>Agaricomycotina</taxon>
        <taxon>Agaricomycetes</taxon>
        <taxon>Hymenochaetales</taxon>
        <taxon>Hymenochaetaceae</taxon>
        <taxon>Pyrrhoderma</taxon>
    </lineage>
</organism>
<evidence type="ECO:0000313" key="4">
    <source>
        <dbReference type="EMBL" id="PAV17269.1"/>
    </source>
</evidence>
<evidence type="ECO:0000313" key="5">
    <source>
        <dbReference type="Proteomes" id="UP000217199"/>
    </source>
</evidence>
<dbReference type="InterPro" id="IPR012677">
    <property type="entry name" value="Nucleotide-bd_a/b_plait_sf"/>
</dbReference>
<dbReference type="PANTHER" id="PTHR32343:SF10">
    <property type="entry name" value="RNA-BINDING REGION RNP-1 DOMAIN-CONTAINING PROTEIN"/>
    <property type="match status" value="1"/>
</dbReference>
<dbReference type="AlphaFoldDB" id="A0A286UCL1"/>
<accession>A0A286UCL1</accession>
<dbReference type="Pfam" id="PF00076">
    <property type="entry name" value="RRM_1"/>
    <property type="match status" value="1"/>
</dbReference>
<dbReference type="GO" id="GO:0003723">
    <property type="term" value="F:RNA binding"/>
    <property type="evidence" value="ECO:0007669"/>
    <property type="project" value="UniProtKB-UniRule"/>
</dbReference>
<dbReference type="InterPro" id="IPR035979">
    <property type="entry name" value="RBD_domain_sf"/>
</dbReference>
<dbReference type="FunCoup" id="A0A286UCL1">
    <property type="interactions" value="61"/>
</dbReference>
<keyword evidence="5" id="KW-1185">Reference proteome</keyword>
<dbReference type="InterPro" id="IPR000504">
    <property type="entry name" value="RRM_dom"/>
</dbReference>
<evidence type="ECO:0000256" key="1">
    <source>
        <dbReference type="PROSITE-ProRule" id="PRU00176"/>
    </source>
</evidence>
<dbReference type="OrthoDB" id="7763451at2759"/>
<protein>
    <recommendedName>
        <fullName evidence="3">RRM domain-containing protein</fullName>
    </recommendedName>
</protein>
<dbReference type="EMBL" id="NBII01000007">
    <property type="protein sequence ID" value="PAV17269.1"/>
    <property type="molecule type" value="Genomic_DNA"/>
</dbReference>
<dbReference type="PANTHER" id="PTHR32343">
    <property type="entry name" value="SERINE/ARGININE-RICH SPLICING FACTOR"/>
    <property type="match status" value="1"/>
</dbReference>
<evidence type="ECO:0000259" key="3">
    <source>
        <dbReference type="PROSITE" id="PS50102"/>
    </source>
</evidence>
<dbReference type="STRING" id="2282107.A0A286UCL1"/>
<feature type="region of interest" description="Disordered" evidence="2">
    <location>
        <begin position="221"/>
        <end position="248"/>
    </location>
</feature>
<feature type="compositionally biased region" description="Low complexity" evidence="2">
    <location>
        <begin position="229"/>
        <end position="248"/>
    </location>
</feature>
<sequence length="248" mass="26989">MVSDYFVKVSNLSPETTEAKLHDFFTFCGKIESVDFKGSNDTSVVYFEKPSAVTTALMLNEGTLDGAKLSVKSDKEHADTDEDNSVPHPSGEPFVQSDKPRAGIAAEYLAKGYTLSDSILQRAIELDQQKGISKRFLDYFHNLDSTVGAKALGPDQTVSAKVHTTFTSAADRARTVDEQKGYSKTAHEYYSKAVTSPLGQKVKSFYMTTLKQVTDIHEEARRIADSQKTTQAPPTDSSAATSAPPSTA</sequence>